<keyword evidence="16 21" id="KW-0472">Membrane</keyword>
<dbReference type="InterPro" id="IPR006201">
    <property type="entry name" value="Neur_channel"/>
</dbReference>
<dbReference type="AlphaFoldDB" id="A0AA39HU53"/>
<dbReference type="EMBL" id="JAUCMV010000003">
    <property type="protein sequence ID" value="KAK0412101.1"/>
    <property type="molecule type" value="Genomic_DNA"/>
</dbReference>
<evidence type="ECO:0000256" key="11">
    <source>
        <dbReference type="ARBA" id="ARBA00022833"/>
    </source>
</evidence>
<dbReference type="PRINTS" id="PR00252">
    <property type="entry name" value="NRIONCHANNEL"/>
</dbReference>
<dbReference type="InterPro" id="IPR038050">
    <property type="entry name" value="Neuro_actylchol_rec"/>
</dbReference>
<evidence type="ECO:0000256" key="4">
    <source>
        <dbReference type="ARBA" id="ARBA00005993"/>
    </source>
</evidence>
<keyword evidence="18" id="KW-0675">Receptor</keyword>
<dbReference type="Gene3D" id="1.20.58.390">
    <property type="entry name" value="Neurotransmitter-gated ion-channel transmembrane domain"/>
    <property type="match status" value="1"/>
</dbReference>
<feature type="transmembrane region" description="Helical" evidence="21">
    <location>
        <begin position="791"/>
        <end position="813"/>
    </location>
</feature>
<dbReference type="GO" id="GO:0005886">
    <property type="term" value="C:plasma membrane"/>
    <property type="evidence" value="ECO:0007669"/>
    <property type="project" value="UniProtKB-SubCell"/>
</dbReference>
<evidence type="ECO:0000256" key="9">
    <source>
        <dbReference type="ARBA" id="ARBA00022729"/>
    </source>
</evidence>
<dbReference type="PROSITE" id="PS51843">
    <property type="entry name" value="NR_LBD"/>
    <property type="match status" value="1"/>
</dbReference>
<evidence type="ECO:0000256" key="7">
    <source>
        <dbReference type="ARBA" id="ARBA00022692"/>
    </source>
</evidence>
<comment type="similarity">
    <text evidence="4">Belongs to the nuclear hormone receptor family.</text>
</comment>
<dbReference type="InterPro" id="IPR049636">
    <property type="entry name" value="HNF4-like_DBD"/>
</dbReference>
<evidence type="ECO:0008006" key="27">
    <source>
        <dbReference type="Google" id="ProtNLM"/>
    </source>
</evidence>
<sequence length="943" mass="108155">MSTASTSSSKDTGEECMICGAPPHGMHFGVNSCRACAAFFRRTLASGRIYKCRKAAKNCNVSKDVPNVCRCCRFLKCRRMGMAFNEVEKRSFDSETPDAARLTCPSSEVTYNVSPIKIENHKIVYDINPFLVLIGRILTGAPTPLDPPLSPTVRYPPLQRLHLALPFLFNESMYKKASLREVLIIDIVEAIEEMERSIHKTAGFIMSCKEFVDLQLSDKWLVFRHCSHSCFVLVRTYMTTQLFGYELDDQRMIFSDDFYCFADKFNFETSVLGLDEENTRKASQMLEPFADEIFRNVLRPMKMLRITKSELVYVLALIIWNVDNITGLSKHAIEVAERFKEEAANELHNYYKFELRMDNYAYRISKLTNIVHAVDKISAIRREIFTMAKVFDLFSCSLFDKDSFIVLPPHKRTVNFRLWCVANPDNNSDWLLKAVQIEVTISHTMIVSYLAQLILLLPEITFIQANHIAELVERQEVGSVATSPAVFGKESGNARRDCLPINETLRRNLIQELFSQKNYDKNNLPSAGPTRVIVELTVQSISELNEFSSSFKADVWFSQIWIDPRLDFSDRNYCITNLSLATLLPQLWTPNVCFVNSKKVEIHSSPTQNILLLIMSNGMASLHKLAYPLGTIWVNYRVSLQGPCQLDLSYFPMDTQRCNIVFESYSYNTAEVQIVWRDWDPVTIPDPIKKLPDFELSHYHNHNATLLYTAGEWHQLEAVFIFRRLYGYYVLQAYLPTYLSVFISWIAFWIDTRALPARITLGVSSLMALTFQFGNIVKNLPRVSYVKALDIWMFGCVGFIFLSLVELAVVGFADKLEAKRRRTRRAKEQIMMRSESEQQWLTRICAHRPSQGEFGMEGNGTSVLVSHPSGVVRPRSPLPSDPSYSRLSRASPNTQILTVPDPRPAHINGERIDEISAKLFPLLFTAFNIFYWFYYIGASRKRP</sequence>
<evidence type="ECO:0000256" key="19">
    <source>
        <dbReference type="ARBA" id="ARBA00023242"/>
    </source>
</evidence>
<dbReference type="InterPro" id="IPR000536">
    <property type="entry name" value="Nucl_hrmn_rcpt_lig-bd"/>
</dbReference>
<dbReference type="Proteomes" id="UP001175271">
    <property type="component" value="Unassembled WGS sequence"/>
</dbReference>
<proteinExistence type="inferred from homology"/>
<keyword evidence="5 21" id="KW-0813">Transport</keyword>
<dbReference type="SUPFAM" id="SSF48508">
    <property type="entry name" value="Nuclear receptor ligand-binding domain"/>
    <property type="match status" value="1"/>
</dbReference>
<keyword evidence="19" id="KW-0539">Nucleus</keyword>
<keyword evidence="7 21" id="KW-0812">Transmembrane</keyword>
<evidence type="ECO:0000256" key="22">
    <source>
        <dbReference type="SAM" id="MobiDB-lite"/>
    </source>
</evidence>
<dbReference type="GO" id="GO:0004888">
    <property type="term" value="F:transmembrane signaling receptor activity"/>
    <property type="evidence" value="ECO:0007669"/>
    <property type="project" value="InterPro"/>
</dbReference>
<evidence type="ECO:0000256" key="2">
    <source>
        <dbReference type="ARBA" id="ARBA00004141"/>
    </source>
</evidence>
<evidence type="ECO:0000256" key="16">
    <source>
        <dbReference type="ARBA" id="ARBA00023136"/>
    </source>
</evidence>
<dbReference type="SUPFAM" id="SSF57716">
    <property type="entry name" value="Glucocorticoid receptor-like (DNA-binding domain)"/>
    <property type="match status" value="1"/>
</dbReference>
<dbReference type="PROSITE" id="PS51030">
    <property type="entry name" value="NUCLEAR_REC_DBD_2"/>
    <property type="match status" value="1"/>
</dbReference>
<dbReference type="PANTHER" id="PTHR45680:SF23">
    <property type="entry name" value="NUCLEAR HORMONE RECEPTOR FAMILY"/>
    <property type="match status" value="1"/>
</dbReference>
<evidence type="ECO:0000256" key="10">
    <source>
        <dbReference type="ARBA" id="ARBA00022771"/>
    </source>
</evidence>
<feature type="domain" description="Nuclear receptor" evidence="23">
    <location>
        <begin position="13"/>
        <end position="89"/>
    </location>
</feature>
<dbReference type="Pfam" id="PF02931">
    <property type="entry name" value="Neur_chan_LBD"/>
    <property type="match status" value="1"/>
</dbReference>
<dbReference type="InterPro" id="IPR001628">
    <property type="entry name" value="Znf_hrmn_rcpt"/>
</dbReference>
<keyword evidence="26" id="KW-1185">Reference proteome</keyword>
<evidence type="ECO:0000256" key="21">
    <source>
        <dbReference type="RuleBase" id="RU000687"/>
    </source>
</evidence>
<evidence type="ECO:0000256" key="13">
    <source>
        <dbReference type="ARBA" id="ARBA00023015"/>
    </source>
</evidence>
<evidence type="ECO:0000256" key="17">
    <source>
        <dbReference type="ARBA" id="ARBA00023163"/>
    </source>
</evidence>
<keyword evidence="15" id="KW-0238">DNA-binding</keyword>
<dbReference type="SUPFAM" id="SSF90112">
    <property type="entry name" value="Neurotransmitter-gated ion-channel transmembrane pore"/>
    <property type="match status" value="1"/>
</dbReference>
<dbReference type="GO" id="GO:0005634">
    <property type="term" value="C:nucleus"/>
    <property type="evidence" value="ECO:0007669"/>
    <property type="project" value="UniProtKB-SubCell"/>
</dbReference>
<keyword evidence="6" id="KW-1003">Cell membrane</keyword>
<dbReference type="Pfam" id="PF00105">
    <property type="entry name" value="zf-C4"/>
    <property type="match status" value="1"/>
</dbReference>
<dbReference type="GO" id="GO:0008270">
    <property type="term" value="F:zinc ion binding"/>
    <property type="evidence" value="ECO:0007669"/>
    <property type="project" value="UniProtKB-KW"/>
</dbReference>
<evidence type="ECO:0000256" key="20">
    <source>
        <dbReference type="ARBA" id="ARBA00023303"/>
    </source>
</evidence>
<keyword evidence="20 21" id="KW-0407">Ion channel</keyword>
<evidence type="ECO:0000256" key="12">
    <source>
        <dbReference type="ARBA" id="ARBA00022989"/>
    </source>
</evidence>
<keyword evidence="9" id="KW-0732">Signal</keyword>
<dbReference type="PRINTS" id="PR00253">
    <property type="entry name" value="GABAARECEPTR"/>
</dbReference>
<dbReference type="InterPro" id="IPR006028">
    <property type="entry name" value="GABAA/Glycine_rcpt"/>
</dbReference>
<dbReference type="GO" id="GO:0000978">
    <property type="term" value="F:RNA polymerase II cis-regulatory region sequence-specific DNA binding"/>
    <property type="evidence" value="ECO:0007669"/>
    <property type="project" value="InterPro"/>
</dbReference>
<accession>A0AA39HU53</accession>
<dbReference type="InterPro" id="IPR036719">
    <property type="entry name" value="Neuro-gated_channel_TM_sf"/>
</dbReference>
<keyword evidence="8" id="KW-0479">Metal-binding</keyword>
<dbReference type="InterPro" id="IPR006202">
    <property type="entry name" value="Neur_chan_lig-bd"/>
</dbReference>
<dbReference type="InterPro" id="IPR006029">
    <property type="entry name" value="Neurotrans-gated_channel_TM"/>
</dbReference>
<keyword evidence="12 21" id="KW-1133">Transmembrane helix</keyword>
<keyword evidence="17" id="KW-0804">Transcription</keyword>
<gene>
    <name evidence="25" type="ORF">QR680_006037</name>
</gene>
<dbReference type="Gene3D" id="2.70.170.10">
    <property type="entry name" value="Neurotransmitter-gated ion-channel ligand-binding domain"/>
    <property type="match status" value="1"/>
</dbReference>
<dbReference type="PRINTS" id="PR00047">
    <property type="entry name" value="STROIDFINGER"/>
</dbReference>
<dbReference type="Pfam" id="PF02932">
    <property type="entry name" value="Neur_chan_memb"/>
    <property type="match status" value="1"/>
</dbReference>
<comment type="caution">
    <text evidence="25">The sequence shown here is derived from an EMBL/GenBank/DDBJ whole genome shotgun (WGS) entry which is preliminary data.</text>
</comment>
<dbReference type="Pfam" id="PF00104">
    <property type="entry name" value="Hormone_recep"/>
    <property type="match status" value="1"/>
</dbReference>
<dbReference type="InterPro" id="IPR036734">
    <property type="entry name" value="Neur_chan_lig-bd_sf"/>
</dbReference>
<feature type="transmembrane region" description="Helical" evidence="21">
    <location>
        <begin position="755"/>
        <end position="771"/>
    </location>
</feature>
<dbReference type="Gene3D" id="3.30.50.10">
    <property type="entry name" value="Erythroid Transcription Factor GATA-1, subunit A"/>
    <property type="match status" value="1"/>
</dbReference>
<dbReference type="InterPro" id="IPR013088">
    <property type="entry name" value="Znf_NHR/GATA"/>
</dbReference>
<evidence type="ECO:0000313" key="26">
    <source>
        <dbReference type="Proteomes" id="UP001175271"/>
    </source>
</evidence>
<dbReference type="GO" id="GO:0003700">
    <property type="term" value="F:DNA-binding transcription factor activity"/>
    <property type="evidence" value="ECO:0007669"/>
    <property type="project" value="InterPro"/>
</dbReference>
<dbReference type="CDD" id="cd06960">
    <property type="entry name" value="NR_DBD_HNF4A"/>
    <property type="match status" value="1"/>
</dbReference>
<dbReference type="CDD" id="cd19049">
    <property type="entry name" value="LGIC_TM_anion"/>
    <property type="match status" value="1"/>
</dbReference>
<dbReference type="SMART" id="SM00430">
    <property type="entry name" value="HOLI"/>
    <property type="match status" value="1"/>
</dbReference>
<evidence type="ECO:0000313" key="25">
    <source>
        <dbReference type="EMBL" id="KAK0412101.1"/>
    </source>
</evidence>
<dbReference type="InterPro" id="IPR035500">
    <property type="entry name" value="NHR-like_dom_sf"/>
</dbReference>
<evidence type="ECO:0000256" key="6">
    <source>
        <dbReference type="ARBA" id="ARBA00022475"/>
    </source>
</evidence>
<comment type="subcellular location">
    <subcellularLocation>
        <location evidence="3">Cell membrane</location>
    </subcellularLocation>
    <subcellularLocation>
        <location evidence="2">Membrane</location>
        <topology evidence="2">Multi-pass membrane protein</topology>
    </subcellularLocation>
    <subcellularLocation>
        <location evidence="1">Nucleus</location>
    </subcellularLocation>
</comment>
<keyword evidence="10" id="KW-0863">Zinc-finger</keyword>
<name>A0AA39HU53_9BILA</name>
<evidence type="ECO:0000256" key="3">
    <source>
        <dbReference type="ARBA" id="ARBA00004236"/>
    </source>
</evidence>
<keyword evidence="11" id="KW-0862">Zinc</keyword>
<feature type="transmembrane region" description="Helical" evidence="21">
    <location>
        <begin position="919"/>
        <end position="937"/>
    </location>
</feature>
<dbReference type="SMART" id="SM00399">
    <property type="entry name" value="ZnF_C4"/>
    <property type="match status" value="1"/>
</dbReference>
<dbReference type="GO" id="GO:0005230">
    <property type="term" value="F:extracellular ligand-gated monoatomic ion channel activity"/>
    <property type="evidence" value="ECO:0007669"/>
    <property type="project" value="InterPro"/>
</dbReference>
<dbReference type="CDD" id="cd18990">
    <property type="entry name" value="LGIC_ECD_GABAAR"/>
    <property type="match status" value="1"/>
</dbReference>
<feature type="region of interest" description="Disordered" evidence="22">
    <location>
        <begin position="872"/>
        <end position="902"/>
    </location>
</feature>
<dbReference type="SUPFAM" id="SSF63712">
    <property type="entry name" value="Nicotinic receptor ligand binding domain-like"/>
    <property type="match status" value="1"/>
</dbReference>
<comment type="similarity">
    <text evidence="21">Belongs to the ligand-gated ion channel (TC 1.A.9) family.</text>
</comment>
<feature type="domain" description="NR LBD" evidence="24">
    <location>
        <begin position="150"/>
        <end position="407"/>
    </location>
</feature>
<evidence type="ECO:0000256" key="14">
    <source>
        <dbReference type="ARBA" id="ARBA00023065"/>
    </source>
</evidence>
<dbReference type="PANTHER" id="PTHR45680">
    <property type="entry name" value="NUCLEAR HORMONE RECEPTOR FAMILY"/>
    <property type="match status" value="1"/>
</dbReference>
<dbReference type="FunFam" id="2.70.170.10:FF:000034">
    <property type="entry name" value="Ligand-Gated ion Channel"/>
    <property type="match status" value="1"/>
</dbReference>
<reference evidence="25" key="1">
    <citation type="submission" date="2023-06" db="EMBL/GenBank/DDBJ databases">
        <title>Genomic analysis of the entomopathogenic nematode Steinernema hermaphroditum.</title>
        <authorList>
            <person name="Schwarz E.M."/>
            <person name="Heppert J.K."/>
            <person name="Baniya A."/>
            <person name="Schwartz H.T."/>
            <person name="Tan C.-H."/>
            <person name="Antoshechkin I."/>
            <person name="Sternberg P.W."/>
            <person name="Goodrich-Blair H."/>
            <person name="Dillman A.R."/>
        </authorList>
    </citation>
    <scope>NUCLEOTIDE SEQUENCE</scope>
    <source>
        <strain evidence="25">PS9179</strain>
        <tissue evidence="25">Whole animal</tissue>
    </source>
</reference>
<evidence type="ECO:0000256" key="8">
    <source>
        <dbReference type="ARBA" id="ARBA00022723"/>
    </source>
</evidence>
<dbReference type="FunFam" id="1.20.58.390:FF:000039">
    <property type="entry name" value="Ligand-Gated ion Channel"/>
    <property type="match status" value="1"/>
</dbReference>
<evidence type="ECO:0000256" key="15">
    <source>
        <dbReference type="ARBA" id="ARBA00023125"/>
    </source>
</evidence>
<evidence type="ECO:0000256" key="18">
    <source>
        <dbReference type="ARBA" id="ARBA00023170"/>
    </source>
</evidence>
<evidence type="ECO:0000259" key="24">
    <source>
        <dbReference type="PROSITE" id="PS51843"/>
    </source>
</evidence>
<protein>
    <recommendedName>
        <fullName evidence="27">Nuclear receptor domain-containing protein</fullName>
    </recommendedName>
</protein>
<feature type="transmembrane region" description="Helical" evidence="21">
    <location>
        <begin position="726"/>
        <end position="748"/>
    </location>
</feature>
<evidence type="ECO:0000256" key="5">
    <source>
        <dbReference type="ARBA" id="ARBA00022448"/>
    </source>
</evidence>
<dbReference type="PROSITE" id="PS00236">
    <property type="entry name" value="NEUROTR_ION_CHANNEL"/>
    <property type="match status" value="1"/>
</dbReference>
<dbReference type="PROSITE" id="PS00031">
    <property type="entry name" value="NUCLEAR_REC_DBD_1"/>
    <property type="match status" value="1"/>
</dbReference>
<evidence type="ECO:0000256" key="1">
    <source>
        <dbReference type="ARBA" id="ARBA00004123"/>
    </source>
</evidence>
<dbReference type="Gene3D" id="1.10.565.10">
    <property type="entry name" value="Retinoid X Receptor"/>
    <property type="match status" value="1"/>
</dbReference>
<feature type="compositionally biased region" description="Polar residues" evidence="22">
    <location>
        <begin position="882"/>
        <end position="897"/>
    </location>
</feature>
<keyword evidence="14 21" id="KW-0406">Ion transport</keyword>
<keyword evidence="13" id="KW-0805">Transcription regulation</keyword>
<dbReference type="InterPro" id="IPR018000">
    <property type="entry name" value="Neurotransmitter_ion_chnl_CS"/>
</dbReference>
<organism evidence="25 26">
    <name type="scientific">Steinernema hermaphroditum</name>
    <dbReference type="NCBI Taxonomy" id="289476"/>
    <lineage>
        <taxon>Eukaryota</taxon>
        <taxon>Metazoa</taxon>
        <taxon>Ecdysozoa</taxon>
        <taxon>Nematoda</taxon>
        <taxon>Chromadorea</taxon>
        <taxon>Rhabditida</taxon>
        <taxon>Tylenchina</taxon>
        <taxon>Panagrolaimomorpha</taxon>
        <taxon>Strongyloidoidea</taxon>
        <taxon>Steinernematidae</taxon>
        <taxon>Steinernema</taxon>
    </lineage>
</organism>
<evidence type="ECO:0000259" key="23">
    <source>
        <dbReference type="PROSITE" id="PS51030"/>
    </source>
</evidence>
<dbReference type="InterPro" id="IPR051152">
    <property type="entry name" value="C.elegans_Orphan_NR"/>
</dbReference>